<proteinExistence type="predicted"/>
<feature type="domain" description="DUF2061" evidence="1">
    <location>
        <begin position="6"/>
        <end position="56"/>
    </location>
</feature>
<dbReference type="RefSeq" id="WP_382228912.1">
    <property type="nucleotide sequence ID" value="NZ_JBHTCA010000075.1"/>
</dbReference>
<accession>A0ABW2QRU6</accession>
<name>A0ABW2QRU6_9BURK</name>
<sequence length="71" mass="7845">MNQPLKKTLTFSAIHFSVSFGVTFALTGDWRVSGAVAFIEPCVNTVAYFFHEKFWSQRSPSSGLQASVQSV</sequence>
<keyword evidence="3" id="KW-1185">Reference proteome</keyword>
<evidence type="ECO:0000313" key="2">
    <source>
        <dbReference type="EMBL" id="MFC7411884.1"/>
    </source>
</evidence>
<comment type="caution">
    <text evidence="2">The sequence shown here is derived from an EMBL/GenBank/DDBJ whole genome shotgun (WGS) entry which is preliminary data.</text>
</comment>
<dbReference type="EMBL" id="JBHTCA010000075">
    <property type="protein sequence ID" value="MFC7411884.1"/>
    <property type="molecule type" value="Genomic_DNA"/>
</dbReference>
<gene>
    <name evidence="2" type="ORF">ACFQPB_23825</name>
</gene>
<protein>
    <submittedName>
        <fullName evidence="2">DUF2061 domain-containing protein</fullName>
    </submittedName>
</protein>
<evidence type="ECO:0000313" key="3">
    <source>
        <dbReference type="Proteomes" id="UP001596501"/>
    </source>
</evidence>
<dbReference type="Proteomes" id="UP001596501">
    <property type="component" value="Unassembled WGS sequence"/>
</dbReference>
<organism evidence="2 3">
    <name type="scientific">Hydrogenophaga atypica</name>
    <dbReference type="NCBI Taxonomy" id="249409"/>
    <lineage>
        <taxon>Bacteria</taxon>
        <taxon>Pseudomonadati</taxon>
        <taxon>Pseudomonadota</taxon>
        <taxon>Betaproteobacteria</taxon>
        <taxon>Burkholderiales</taxon>
        <taxon>Comamonadaceae</taxon>
        <taxon>Hydrogenophaga</taxon>
    </lineage>
</organism>
<dbReference type="Pfam" id="PF09834">
    <property type="entry name" value="DUF2061"/>
    <property type="match status" value="1"/>
</dbReference>
<dbReference type="InterPro" id="IPR018638">
    <property type="entry name" value="DUF2061_membrane"/>
</dbReference>
<evidence type="ECO:0000259" key="1">
    <source>
        <dbReference type="Pfam" id="PF09834"/>
    </source>
</evidence>
<reference evidence="3" key="1">
    <citation type="journal article" date="2019" name="Int. J. Syst. Evol. Microbiol.">
        <title>The Global Catalogue of Microorganisms (GCM) 10K type strain sequencing project: providing services to taxonomists for standard genome sequencing and annotation.</title>
        <authorList>
            <consortium name="The Broad Institute Genomics Platform"/>
            <consortium name="The Broad Institute Genome Sequencing Center for Infectious Disease"/>
            <person name="Wu L."/>
            <person name="Ma J."/>
        </authorList>
    </citation>
    <scope>NUCLEOTIDE SEQUENCE [LARGE SCALE GENOMIC DNA]</scope>
    <source>
        <strain evidence="3">CGMCC 1.12371</strain>
    </source>
</reference>